<dbReference type="OMA" id="LAPRCKK"/>
<dbReference type="PANTHER" id="PTHR36310">
    <property type="entry name" value="CYCLIN-DEPENDENT PROTEIN KINASE INHIBITOR SMR11"/>
    <property type="match status" value="1"/>
</dbReference>
<sequence length="230" mass="25133">METEVCASKCQELSPKLIKKSDSVCKEGVIDLSTVTGDVNVEASLGPITPDLNREIGDFPYKCNSPPTAVEKPVFAAMNGDALTSLDQSSPKTPKDGVFDPFAPGPEEKAMAPLCRKYVDQMRNSVARRLQFDFSVRKVDFETCGTDAESISDEEMFESVYENLLETIVSNQAEGFLKEFSNIEGDFDGCKTPPLAPRLNGVAETCPGAPMKLSKKSRNIDLGLCKKLEF</sequence>
<dbReference type="OrthoDB" id="777328at2759"/>
<proteinExistence type="predicted"/>
<evidence type="ECO:0000313" key="1">
    <source>
        <dbReference type="EMBL" id="OMO59903.1"/>
    </source>
</evidence>
<reference evidence="1 2" key="1">
    <citation type="submission" date="2013-09" db="EMBL/GenBank/DDBJ databases">
        <title>Corchorus capsularis genome sequencing.</title>
        <authorList>
            <person name="Alam M."/>
            <person name="Haque M.S."/>
            <person name="Islam M.S."/>
            <person name="Emdad E.M."/>
            <person name="Islam M.M."/>
            <person name="Ahmed B."/>
            <person name="Halim A."/>
            <person name="Hossen Q.M.M."/>
            <person name="Hossain M.Z."/>
            <person name="Ahmed R."/>
            <person name="Khan M.M."/>
            <person name="Islam R."/>
            <person name="Rashid M.M."/>
            <person name="Khan S.A."/>
            <person name="Rahman M.S."/>
            <person name="Alam M."/>
        </authorList>
    </citation>
    <scope>NUCLEOTIDE SEQUENCE [LARGE SCALE GENOMIC DNA]</scope>
    <source>
        <strain evidence="2">cv. CVL-1</strain>
        <tissue evidence="1">Whole seedling</tissue>
    </source>
</reference>
<evidence type="ECO:0000313" key="2">
    <source>
        <dbReference type="Proteomes" id="UP000188268"/>
    </source>
</evidence>
<dbReference type="PANTHER" id="PTHR36310:SF1">
    <property type="entry name" value="CYCLIN-DEPENDENT PROTEIN KINASE INHIBITOR SMR11"/>
    <property type="match status" value="1"/>
</dbReference>
<dbReference type="Proteomes" id="UP000188268">
    <property type="component" value="Unassembled WGS sequence"/>
</dbReference>
<dbReference type="EMBL" id="AWWV01013832">
    <property type="protein sequence ID" value="OMO59903.1"/>
    <property type="molecule type" value="Genomic_DNA"/>
</dbReference>
<name>A0A1R3GP85_COCAP</name>
<gene>
    <name evidence="1" type="ORF">CCACVL1_24552</name>
</gene>
<dbReference type="STRING" id="210143.A0A1R3GP85"/>
<dbReference type="AlphaFoldDB" id="A0A1R3GP85"/>
<comment type="caution">
    <text evidence="1">The sequence shown here is derived from an EMBL/GenBank/DDBJ whole genome shotgun (WGS) entry which is preliminary data.</text>
</comment>
<accession>A0A1R3GP85</accession>
<organism evidence="1 2">
    <name type="scientific">Corchorus capsularis</name>
    <name type="common">Jute</name>
    <dbReference type="NCBI Taxonomy" id="210143"/>
    <lineage>
        <taxon>Eukaryota</taxon>
        <taxon>Viridiplantae</taxon>
        <taxon>Streptophyta</taxon>
        <taxon>Embryophyta</taxon>
        <taxon>Tracheophyta</taxon>
        <taxon>Spermatophyta</taxon>
        <taxon>Magnoliopsida</taxon>
        <taxon>eudicotyledons</taxon>
        <taxon>Gunneridae</taxon>
        <taxon>Pentapetalae</taxon>
        <taxon>rosids</taxon>
        <taxon>malvids</taxon>
        <taxon>Malvales</taxon>
        <taxon>Malvaceae</taxon>
        <taxon>Grewioideae</taxon>
        <taxon>Apeibeae</taxon>
        <taxon>Corchorus</taxon>
    </lineage>
</organism>
<dbReference type="Gramene" id="OMO59903">
    <property type="protein sequence ID" value="OMO59903"/>
    <property type="gene ID" value="CCACVL1_24552"/>
</dbReference>
<dbReference type="InterPro" id="IPR038971">
    <property type="entry name" value="SMR11/SMR16"/>
</dbReference>
<keyword evidence="2" id="KW-1185">Reference proteome</keyword>
<protein>
    <submittedName>
        <fullName evidence="1">Uncharacterized protein</fullName>
    </submittedName>
</protein>